<protein>
    <submittedName>
        <fullName evidence="1">Uncharacterized protein</fullName>
    </submittedName>
</protein>
<name>A0A8S5MEA0_9CAUD</name>
<accession>A0A8S5MEA0</accession>
<sequence length="117" mass="13459">MTLDKYKIDILGTEYILTLCNKSEDKRLKDCDGLCDNSTKEIVVNDYGDAGDDPLNKGDLYWQMNKNMRHEVIHAFLYESGLAENSDWAQNEEMIDFFAMQLPKIIKVMNSELASVQ</sequence>
<organism evidence="1">
    <name type="scientific">Siphoviridae sp. ctS1E53</name>
    <dbReference type="NCBI Taxonomy" id="2826340"/>
    <lineage>
        <taxon>Viruses</taxon>
        <taxon>Duplodnaviria</taxon>
        <taxon>Heunggongvirae</taxon>
        <taxon>Uroviricota</taxon>
        <taxon>Caudoviricetes</taxon>
    </lineage>
</organism>
<dbReference type="EMBL" id="BK014885">
    <property type="protein sequence ID" value="DAD80665.1"/>
    <property type="molecule type" value="Genomic_DNA"/>
</dbReference>
<proteinExistence type="predicted"/>
<evidence type="ECO:0000313" key="1">
    <source>
        <dbReference type="EMBL" id="DAD80665.1"/>
    </source>
</evidence>
<reference evidence="1" key="1">
    <citation type="journal article" date="2021" name="Proc. Natl. Acad. Sci. U.S.A.">
        <title>A Catalog of Tens of Thousands of Viruses from Human Metagenomes Reveals Hidden Associations with Chronic Diseases.</title>
        <authorList>
            <person name="Tisza M.J."/>
            <person name="Buck C.B."/>
        </authorList>
    </citation>
    <scope>NUCLEOTIDE SEQUENCE</scope>
    <source>
        <strain evidence="1">CtS1E53</strain>
    </source>
</reference>